<feature type="compositionally biased region" description="Acidic residues" evidence="13">
    <location>
        <begin position="404"/>
        <end position="424"/>
    </location>
</feature>
<keyword evidence="4 11" id="KW-0256">Endoplasmic reticulum</keyword>
<comment type="catalytic activity">
    <reaction evidence="10 11 12">
        <text>L-cysteinyl-[protein] + hexadecanoyl-CoA = S-hexadecanoyl-L-cysteinyl-[protein] + CoA</text>
        <dbReference type="Rhea" id="RHEA:36683"/>
        <dbReference type="Rhea" id="RHEA-COMP:10131"/>
        <dbReference type="Rhea" id="RHEA-COMP:11032"/>
        <dbReference type="ChEBI" id="CHEBI:29950"/>
        <dbReference type="ChEBI" id="CHEBI:57287"/>
        <dbReference type="ChEBI" id="CHEBI:57379"/>
        <dbReference type="ChEBI" id="CHEBI:74151"/>
        <dbReference type="EC" id="2.3.1.225"/>
    </reaction>
</comment>
<dbReference type="EMBL" id="JAPDFR010000004">
    <property type="protein sequence ID" value="KAK0387141.1"/>
    <property type="molecule type" value="Genomic_DNA"/>
</dbReference>
<comment type="function">
    <text evidence="11">Mediates the reversible addition of palmitate to target proteins, thereby regulating their membrane association and biological function.</text>
</comment>
<dbReference type="PROSITE" id="PS50216">
    <property type="entry name" value="DHHC"/>
    <property type="match status" value="1"/>
</dbReference>
<dbReference type="GO" id="GO:0019706">
    <property type="term" value="F:protein-cysteine S-palmitoyltransferase activity"/>
    <property type="evidence" value="ECO:0007669"/>
    <property type="project" value="UniProtKB-UniRule"/>
</dbReference>
<feature type="transmembrane region" description="Helical" evidence="11 12">
    <location>
        <begin position="132"/>
        <end position="151"/>
    </location>
</feature>
<evidence type="ECO:0000256" key="2">
    <source>
        <dbReference type="ARBA" id="ARBA00022679"/>
    </source>
</evidence>
<comment type="caution">
    <text evidence="15">The sequence shown here is derived from an EMBL/GenBank/DDBJ whole genome shotgun (WGS) entry which is preliminary data.</text>
</comment>
<gene>
    <name evidence="11" type="primary">PFA4</name>
    <name evidence="15" type="ORF">NLU13_5454</name>
</gene>
<comment type="domain">
    <text evidence="11 12">The DHHC domain is required for palmitoyltransferase activity.</text>
</comment>
<evidence type="ECO:0000256" key="12">
    <source>
        <dbReference type="RuleBase" id="RU079119"/>
    </source>
</evidence>
<evidence type="ECO:0000256" key="6">
    <source>
        <dbReference type="ARBA" id="ARBA00023136"/>
    </source>
</evidence>
<feature type="transmembrane region" description="Helical" evidence="11 12">
    <location>
        <begin position="171"/>
        <end position="193"/>
    </location>
</feature>
<evidence type="ECO:0000256" key="9">
    <source>
        <dbReference type="ARBA" id="ARBA00023315"/>
    </source>
</evidence>
<evidence type="ECO:0000256" key="4">
    <source>
        <dbReference type="ARBA" id="ARBA00022824"/>
    </source>
</evidence>
<evidence type="ECO:0000259" key="14">
    <source>
        <dbReference type="Pfam" id="PF01529"/>
    </source>
</evidence>
<keyword evidence="9 11" id="KW-0012">Acyltransferase</keyword>
<evidence type="ECO:0000256" key="8">
    <source>
        <dbReference type="ARBA" id="ARBA00023288"/>
    </source>
</evidence>
<evidence type="ECO:0000256" key="7">
    <source>
        <dbReference type="ARBA" id="ARBA00023139"/>
    </source>
</evidence>
<dbReference type="PANTHER" id="PTHR12246">
    <property type="entry name" value="PALMITOYLTRANSFERASE ZDHHC16"/>
    <property type="match status" value="1"/>
</dbReference>
<reference evidence="15" key="1">
    <citation type="submission" date="2022-10" db="EMBL/GenBank/DDBJ databases">
        <title>Determination and structural analysis of whole genome sequence of Sarocladium strictum F4-1.</title>
        <authorList>
            <person name="Hu L."/>
            <person name="Jiang Y."/>
        </authorList>
    </citation>
    <scope>NUCLEOTIDE SEQUENCE</scope>
    <source>
        <strain evidence="15">F4-1</strain>
    </source>
</reference>
<accession>A0AA39GH94</accession>
<name>A0AA39GH94_SARSR</name>
<evidence type="ECO:0000313" key="16">
    <source>
        <dbReference type="Proteomes" id="UP001175261"/>
    </source>
</evidence>
<evidence type="ECO:0000256" key="3">
    <source>
        <dbReference type="ARBA" id="ARBA00022692"/>
    </source>
</evidence>
<dbReference type="InterPro" id="IPR033682">
    <property type="entry name" value="PFA4"/>
</dbReference>
<keyword evidence="8 11" id="KW-0449">Lipoprotein</keyword>
<dbReference type="Proteomes" id="UP001175261">
    <property type="component" value="Unassembled WGS sequence"/>
</dbReference>
<sequence length="441" mass="50225">MAGFNDASLIQVIAVPAVCLLISFLGYGSQLVFQASTLDPGPPSRRETIVFNGLLLILWYTYFKAVTVDPGRYVFPEVVEAEGRWCKKCSAPKPLRSHHCRHCARCVPKMDHHCPWTRNCVSMTTFPHFLRFLVWTNLTLWTLGLLLWQRFYALWESRHLPAYLGPSLPSLTSLALVSLVWFVTSAALGIMLATTIKSWIFNTTMIEGWELDRHEAIADRAGRDWWDVVGPDGEKLRFEKIEFPYDIGFFANMSQAMGTSNPFMWFFPLAGNPTVAKDGKGPGWTWEENGFNRIEGLWPPPDPDKLRRAGRTWPAARRNYEAELQQAYISTDSLGAADLTPQERKSAFLKRQEADLKRQRQLMAELEEVEDYDMLDEDIEGHRDAAVGGGGWINSDGDRLCDYGVDEEAEQEEAEDDAQDEDVPLAELLRRRKIRQKDGED</sequence>
<feature type="domain" description="Palmitoyltransferase DHHC" evidence="14">
    <location>
        <begin position="82"/>
        <end position="210"/>
    </location>
</feature>
<keyword evidence="7 11" id="KW-0564">Palmitate</keyword>
<evidence type="ECO:0000313" key="15">
    <source>
        <dbReference type="EMBL" id="KAK0387141.1"/>
    </source>
</evidence>
<comment type="similarity">
    <text evidence="11">Belongs to the DHHC palmitoyltransferase family. PFA4 subfamily.</text>
</comment>
<keyword evidence="3 11" id="KW-0812">Transmembrane</keyword>
<dbReference type="InterPro" id="IPR001594">
    <property type="entry name" value="Palmitoyltrfase_DHHC"/>
</dbReference>
<evidence type="ECO:0000256" key="10">
    <source>
        <dbReference type="ARBA" id="ARBA00048048"/>
    </source>
</evidence>
<comment type="subcellular location">
    <subcellularLocation>
        <location evidence="11">Endoplasmic reticulum membrane</location>
        <topology evidence="11">Multi-pass membrane protein</topology>
    </subcellularLocation>
    <subcellularLocation>
        <location evidence="1">Membrane</location>
        <topology evidence="1">Multi-pass membrane protein</topology>
    </subcellularLocation>
</comment>
<feature type="transmembrane region" description="Helical" evidence="11 12">
    <location>
        <begin position="49"/>
        <end position="66"/>
    </location>
</feature>
<feature type="transmembrane region" description="Helical" evidence="11 12">
    <location>
        <begin position="7"/>
        <end position="29"/>
    </location>
</feature>
<evidence type="ECO:0000256" key="11">
    <source>
        <dbReference type="HAMAP-Rule" id="MF_03199"/>
    </source>
</evidence>
<feature type="region of interest" description="Disordered" evidence="13">
    <location>
        <begin position="388"/>
        <end position="425"/>
    </location>
</feature>
<dbReference type="Pfam" id="PF01529">
    <property type="entry name" value="DHHC"/>
    <property type="match status" value="1"/>
</dbReference>
<dbReference type="EC" id="2.3.1.225" evidence="11"/>
<keyword evidence="16" id="KW-1185">Reference proteome</keyword>
<organism evidence="15 16">
    <name type="scientific">Sarocladium strictum</name>
    <name type="common">Black bundle disease fungus</name>
    <name type="synonym">Acremonium strictum</name>
    <dbReference type="NCBI Taxonomy" id="5046"/>
    <lineage>
        <taxon>Eukaryota</taxon>
        <taxon>Fungi</taxon>
        <taxon>Dikarya</taxon>
        <taxon>Ascomycota</taxon>
        <taxon>Pezizomycotina</taxon>
        <taxon>Sordariomycetes</taxon>
        <taxon>Hypocreomycetidae</taxon>
        <taxon>Hypocreales</taxon>
        <taxon>Sarocladiaceae</taxon>
        <taxon>Sarocladium</taxon>
    </lineage>
</organism>
<dbReference type="HAMAP" id="MF_03199">
    <property type="entry name" value="DHHC_PAT_PFA4"/>
    <property type="match status" value="1"/>
</dbReference>
<protein>
    <recommendedName>
        <fullName evidence="11">Palmitoyltransferase PFA4</fullName>
        <ecNumber evidence="11">2.3.1.225</ecNumber>
    </recommendedName>
    <alternativeName>
        <fullName evidence="11">Protein S-acyltransferase</fullName>
        <shortName evidence="11">PAT</shortName>
    </alternativeName>
    <alternativeName>
        <fullName evidence="11">Protein fatty acyltransferase 4</fullName>
    </alternativeName>
</protein>
<evidence type="ECO:0000256" key="1">
    <source>
        <dbReference type="ARBA" id="ARBA00004141"/>
    </source>
</evidence>
<keyword evidence="5 11" id="KW-1133">Transmembrane helix</keyword>
<dbReference type="AlphaFoldDB" id="A0AA39GH94"/>
<evidence type="ECO:0000256" key="13">
    <source>
        <dbReference type="SAM" id="MobiDB-lite"/>
    </source>
</evidence>
<feature type="active site" description="S-palmitoyl cysteine intermediate" evidence="11">
    <location>
        <position position="114"/>
    </location>
</feature>
<keyword evidence="2 11" id="KW-0808">Transferase</keyword>
<dbReference type="InterPro" id="IPR039859">
    <property type="entry name" value="PFA4/ZDH16/20/ERF2-like"/>
</dbReference>
<keyword evidence="6 11" id="KW-0472">Membrane</keyword>
<evidence type="ECO:0000256" key="5">
    <source>
        <dbReference type="ARBA" id="ARBA00022989"/>
    </source>
</evidence>
<proteinExistence type="inferred from homology"/>
<dbReference type="GO" id="GO:0005789">
    <property type="term" value="C:endoplasmic reticulum membrane"/>
    <property type="evidence" value="ECO:0007669"/>
    <property type="project" value="UniProtKB-SubCell"/>
</dbReference>